<sequence length="1775" mass="188456">MEKFAVDLDKVLDDFELDEDENIGSSQFGKLQLDYSSGTSIESGSTGACTAPATAAAATITSTTSLSSMGGWSQPHKHPYNNTTKLSQFDGYTRNDATFNMALDLNEADNNAPIPGVRSPPDGQNDDQSSAALHHYGGATASQDYSKPAGIAASVFQTYPSKIINQNVPYSRSASTAVNYTNSTNSSQLRSSNDNVWSRYSTSSSSNLKGSSQQLTQTAISSQNCADEEKKSTGACESNIRREAIGASPSEEKSTHPINLQDGANCAVLDISVDGADLIHQSREVLSAAANGNVDSSSGGQLCRNVLDLGDTDHPSLMNEPLAGAVVCDEEQGISISRREIPGAVLDLGDGGDLPASLRNEPPQLAAAAALDLGDDHALVSRNIPGAVLDIGDAEPTGAAAAVVQRRPSEGSVDAAICDIVGDGSSGGGAVLDLVSSRPLDVIASTVGGGRATVCQRPLDIVTGACAVASPDRPELAVCQPDVVDVPQRATDGEDENHIDDSDAAQPTPSPINRHPPHLLAYLDDAVNNHLAENDDNDPHARENIPNVNDHQRLLPDLMADNNADDHHNNNEEGSHVDPAIVAENTLACHTNNEPALVQESQTCNRIPEVVNVHQSCEAGTAHTTARIDDVSAGATICDIVGGIEAFNSVCSVDAAGAGGQYNRAQEDLNDRVDQRRSTSDGVLIQVESNESNRASAGVAASQQHVQKPMPVVFDPNQAIGDDIDLEAELAELEEEQAILQGAYAVDQDIATHPVLTSVRVLVAASDASSQDHQVSEQSHVSSNKQGMQYNSDDNSSSEQSHVAATRNATLNLDVIEEASALPKSNSPKNNENVNECLSTNLLINISSTISAEAGQASEASISVDNNASKNSDACVTTNSHSTAALGGDVDSDGNTGRHQLTTQMSEEFASGQNCGEVDLLPRIAAEVCNAAAAPNAGVDSIEGNAADSAAVPSTVEASGDSAVAGDVEIYNNEAYAEDEAAYSCDAREMESPTRQTPGSLVTAVYEDAPAGGGRHDHINAATGGMNIVGTVAPFWVPDDEANNCQECGSKFTLVRRRHHCRACGRVLCAQCCRHRAPLAYMQYREARVCRTCRIMITEAEDEAGSEGVAAAGAEAAVGGYHQPQNSPRSPDPNNPMEYCSRVPPPQQGGAVDADGPAPTVMVPVGVLKREDTSSGHGGEGANRSSKQVIFSDGIRPGGDLTELDRSSPPHQPPPPHRTRAGRLAKIMPGGRRAGGGRGEVCLLPPGGGLPPVLLDRCKGQHPEYLSSDGNEELQQRLADQMAGDGPPVLFAIHNNLTVVCKLVKLECCVGVKVWSIGTRGLCGVGQEELVLLLEALPGELHPPTDVFAYFYSVYQQANKGNLVNELGHTILTEPEGFLGSREHGGFLYVRPTFQCLHNLPLPQPPFLFALLIHKWETPWAKVFPLRLLLRLGAEFRYYPCPLVSTRNRKPVFSEIGHTIMNLLVDFRNYTYTIPGIQGLVVHMEDKKTTLYIPRNRYAQVTKALGNSNDHVLALAANFSPQADSHLVTIENDDGQYSTQAINIHNRPRRVTGASFVVFNGALKSNCGLTAKSSIVEDGLMVQITGDVMTALREALRAMKDFSISCGITGEPPQEEVILQWTQDDKNFNVGVKSPIDNRAMDGVPSVKIHSGTDYISSDFLIRWTEVFIIQGESSSSGAGDVNLSRIWEGLARGFCVALTPHLPQLYADISTHLALRATIHHQDVGYEAGSGGSVLSASCLNSLDAELVPVIHRAAATVTHDPIILELFFHVLQQ</sequence>
<evidence type="ECO:0000256" key="2">
    <source>
        <dbReference type="ARBA" id="ARBA00022771"/>
    </source>
</evidence>
<evidence type="ECO:0000256" key="5">
    <source>
        <dbReference type="SAM" id="MobiDB-lite"/>
    </source>
</evidence>
<dbReference type="InterPro" id="IPR011011">
    <property type="entry name" value="Znf_FYVE_PHD"/>
</dbReference>
<dbReference type="GO" id="GO:0031901">
    <property type="term" value="C:early endosome membrane"/>
    <property type="evidence" value="ECO:0007669"/>
    <property type="project" value="TreeGrafter"/>
</dbReference>
<dbReference type="InterPro" id="IPR017455">
    <property type="entry name" value="Znf_FYVE-rel"/>
</dbReference>
<feature type="region of interest" description="Disordered" evidence="5">
    <location>
        <begin position="768"/>
        <end position="804"/>
    </location>
</feature>
<feature type="region of interest" description="Disordered" evidence="5">
    <location>
        <begin position="1120"/>
        <end position="1224"/>
    </location>
</feature>
<feature type="region of interest" description="Disordered" evidence="5">
    <location>
        <begin position="202"/>
        <end position="234"/>
    </location>
</feature>
<dbReference type="InterPro" id="IPR037145">
    <property type="entry name" value="SARA_Smad-bd_sf"/>
</dbReference>
<accession>A0A6A7G1P4</accession>
<keyword evidence="1" id="KW-0479">Metal-binding</keyword>
<dbReference type="InterPro" id="IPR022557">
    <property type="entry name" value="SARA-like_C"/>
</dbReference>
<dbReference type="Pfam" id="PF11979">
    <property type="entry name" value="SARA_C"/>
    <property type="match status" value="1"/>
</dbReference>
<protein>
    <submittedName>
        <fullName evidence="7">Zinc finger FYVE domain-containing protein 16-like</fullName>
    </submittedName>
</protein>
<evidence type="ECO:0000256" key="1">
    <source>
        <dbReference type="ARBA" id="ARBA00022723"/>
    </source>
</evidence>
<evidence type="ECO:0000313" key="7">
    <source>
        <dbReference type="EMBL" id="LAC24289.1"/>
    </source>
</evidence>
<dbReference type="SMART" id="SM00064">
    <property type="entry name" value="FYVE"/>
    <property type="match status" value="1"/>
</dbReference>
<organism evidence="7">
    <name type="scientific">Hirondellea gigas</name>
    <dbReference type="NCBI Taxonomy" id="1518452"/>
    <lineage>
        <taxon>Eukaryota</taxon>
        <taxon>Metazoa</taxon>
        <taxon>Ecdysozoa</taxon>
        <taxon>Arthropoda</taxon>
        <taxon>Crustacea</taxon>
        <taxon>Multicrustacea</taxon>
        <taxon>Malacostraca</taxon>
        <taxon>Eumalacostraca</taxon>
        <taxon>Peracarida</taxon>
        <taxon>Amphipoda</taxon>
        <taxon>Amphilochidea</taxon>
        <taxon>Lysianassida</taxon>
        <taxon>Lysianassidira</taxon>
        <taxon>Lysianassoidea</taxon>
        <taxon>Lysianassidae</taxon>
        <taxon>Hirondellea</taxon>
    </lineage>
</organism>
<dbReference type="Pfam" id="PF01363">
    <property type="entry name" value="FYVE"/>
    <property type="match status" value="1"/>
</dbReference>
<dbReference type="SMART" id="SM01421">
    <property type="entry name" value="DUF3480"/>
    <property type="match status" value="1"/>
</dbReference>
<evidence type="ECO:0000259" key="6">
    <source>
        <dbReference type="PROSITE" id="PS50178"/>
    </source>
</evidence>
<proteinExistence type="evidence at transcript level"/>
<feature type="region of interest" description="Disordered" evidence="5">
    <location>
        <begin position="530"/>
        <end position="550"/>
    </location>
</feature>
<keyword evidence="3" id="KW-0862">Zinc</keyword>
<feature type="compositionally biased region" description="Low complexity" evidence="5">
    <location>
        <begin position="202"/>
        <end position="212"/>
    </location>
</feature>
<dbReference type="FunFam" id="3.30.40.10:FF:000084">
    <property type="entry name" value="Zinc finger, FYVE domain-containing 9b"/>
    <property type="match status" value="1"/>
</dbReference>
<dbReference type="PANTHER" id="PTHR46319">
    <property type="entry name" value="ZINC FINGER FYVE DOMAIN-CONTAINING PROTEIN"/>
    <property type="match status" value="1"/>
</dbReference>
<dbReference type="InterPro" id="IPR000306">
    <property type="entry name" value="Znf_FYVE"/>
</dbReference>
<dbReference type="Pfam" id="PF11409">
    <property type="entry name" value="SARA"/>
    <property type="match status" value="1"/>
</dbReference>
<dbReference type="InterPro" id="IPR024608">
    <property type="entry name" value="SARA-like_SBD"/>
</dbReference>
<reference evidence="7" key="1">
    <citation type="submission" date="2017-11" db="EMBL/GenBank/DDBJ databases">
        <title>The sensing device of the deep-sea amphipod.</title>
        <authorList>
            <person name="Kobayashi H."/>
            <person name="Nagahama T."/>
            <person name="Arai W."/>
            <person name="Sasagawa Y."/>
            <person name="Umeda M."/>
            <person name="Hayashi T."/>
            <person name="Nikaido I."/>
            <person name="Watanabe H."/>
            <person name="Oguri K."/>
            <person name="Kitazato H."/>
            <person name="Fujioka K."/>
            <person name="Kido Y."/>
            <person name="Takami H."/>
        </authorList>
    </citation>
    <scope>NUCLEOTIDE SEQUENCE</scope>
    <source>
        <tissue evidence="7">Whole body</tissue>
    </source>
</reference>
<dbReference type="PROSITE" id="PS50178">
    <property type="entry name" value="ZF_FYVE"/>
    <property type="match status" value="1"/>
</dbReference>
<keyword evidence="2 4" id="KW-0863">Zinc-finger</keyword>
<feature type="region of interest" description="Disordered" evidence="5">
    <location>
        <begin position="65"/>
        <end position="84"/>
    </location>
</feature>
<feature type="compositionally biased region" description="Polar residues" evidence="5">
    <location>
        <begin position="213"/>
        <end position="225"/>
    </location>
</feature>
<dbReference type="Gene3D" id="4.10.720.10">
    <property type="entry name" value="Smad anchor for receptor activation, Smad-binding domain"/>
    <property type="match status" value="1"/>
</dbReference>
<feature type="region of interest" description="Disordered" evidence="5">
    <location>
        <begin position="108"/>
        <end position="131"/>
    </location>
</feature>
<evidence type="ECO:0000256" key="3">
    <source>
        <dbReference type="ARBA" id="ARBA00022833"/>
    </source>
</evidence>
<dbReference type="GO" id="GO:0016197">
    <property type="term" value="P:endosomal transport"/>
    <property type="evidence" value="ECO:0007669"/>
    <property type="project" value="TreeGrafter"/>
</dbReference>
<name>A0A6A7G1P4_9CRUS</name>
<evidence type="ECO:0000256" key="4">
    <source>
        <dbReference type="PROSITE-ProRule" id="PRU00091"/>
    </source>
</evidence>
<dbReference type="SUPFAM" id="SSF57903">
    <property type="entry name" value="FYVE/PHD zinc finger"/>
    <property type="match status" value="1"/>
</dbReference>
<dbReference type="Gene3D" id="3.30.1360.220">
    <property type="entry name" value="Domain of unknown function (DUF3480), N-terminal subdomain"/>
    <property type="match status" value="2"/>
</dbReference>
<dbReference type="SMART" id="SM01422">
    <property type="entry name" value="SARA"/>
    <property type="match status" value="1"/>
</dbReference>
<dbReference type="Gene3D" id="3.30.40.10">
    <property type="entry name" value="Zinc/RING finger domain, C3HC4 (zinc finger)"/>
    <property type="match status" value="1"/>
</dbReference>
<dbReference type="Gene3D" id="3.30.500.40">
    <property type="match status" value="1"/>
</dbReference>
<dbReference type="InterPro" id="IPR013083">
    <property type="entry name" value="Znf_RING/FYVE/PHD"/>
</dbReference>
<dbReference type="GO" id="GO:0008270">
    <property type="term" value="F:zinc ion binding"/>
    <property type="evidence" value="ECO:0007669"/>
    <property type="project" value="UniProtKB-KW"/>
</dbReference>
<dbReference type="PANTHER" id="PTHR46319:SF3">
    <property type="entry name" value="ZINC FINGER FYVE DOMAIN-CONTAINING PROTEIN"/>
    <property type="match status" value="1"/>
</dbReference>
<dbReference type="EMBL" id="IACT01005123">
    <property type="protein sequence ID" value="LAC24289.1"/>
    <property type="molecule type" value="mRNA"/>
</dbReference>
<dbReference type="CDD" id="cd15729">
    <property type="entry name" value="FYVE_endofin"/>
    <property type="match status" value="1"/>
</dbReference>
<feature type="region of interest" description="Disordered" evidence="5">
    <location>
        <begin position="481"/>
        <end position="517"/>
    </location>
</feature>
<feature type="domain" description="FYVE-type" evidence="6">
    <location>
        <begin position="1039"/>
        <end position="1098"/>
    </location>
</feature>